<gene>
    <name evidence="3" type="ORF">EFD55_05910</name>
    <name evidence="2" type="ORF">FHS26_001018</name>
</gene>
<proteinExistence type="predicted"/>
<dbReference type="AlphaFoldDB" id="A0A3R9AJR6"/>
<dbReference type="Proteomes" id="UP000277279">
    <property type="component" value="Unassembled WGS sequence"/>
</dbReference>
<dbReference type="EMBL" id="RJJT01000003">
    <property type="protein sequence ID" value="RSB82280.1"/>
    <property type="molecule type" value="Genomic_DNA"/>
</dbReference>
<name>A0A3R9AJR6_9HYPH</name>
<evidence type="ECO:0000313" key="2">
    <source>
        <dbReference type="EMBL" id="MBB3133314.1"/>
    </source>
</evidence>
<keyword evidence="1" id="KW-0732">Signal</keyword>
<reference evidence="3 4" key="1">
    <citation type="submission" date="2018-11" db="EMBL/GenBank/DDBJ databases">
        <authorList>
            <person name="Huo Y."/>
        </authorList>
    </citation>
    <scope>NUCLEOTIDE SEQUENCE [LARGE SCALE GENOMIC DNA]</scope>
    <source>
        <strain evidence="3 4">DSM 30132</strain>
    </source>
</reference>
<dbReference type="Gene3D" id="3.40.30.10">
    <property type="entry name" value="Glutaredoxin"/>
    <property type="match status" value="1"/>
</dbReference>
<evidence type="ECO:0000256" key="1">
    <source>
        <dbReference type="SAM" id="SignalP"/>
    </source>
</evidence>
<dbReference type="EMBL" id="JACHXH010000003">
    <property type="protein sequence ID" value="MBB3133314.1"/>
    <property type="molecule type" value="Genomic_DNA"/>
</dbReference>
<evidence type="ECO:0000313" key="5">
    <source>
        <dbReference type="Proteomes" id="UP000518315"/>
    </source>
</evidence>
<evidence type="ECO:0000313" key="4">
    <source>
        <dbReference type="Proteomes" id="UP000277279"/>
    </source>
</evidence>
<dbReference type="RefSeq" id="WP_125843675.1">
    <property type="nucleotide sequence ID" value="NZ_JACHXH010000003.1"/>
</dbReference>
<sequence length="237" mass="25842">MISLKKTAFACAALVAVIGIAAVFYPASPSFAQKPIESFPGKTSETCRDGRATLYDQCSGQVQIYRMAVAKAAAEHKTVLVSFGAEWCIWCHVFDAYIHGETDIFTYRFGSPSRPEPSQTATIYERPPSDISKSAERLNAYVADNFVVLHIDQQYANGMDVLNLTGAAEHLGSGIPFIFTLDGDGKFAAALVDDTIEVRRDSTDWYRGYERDGLLTLLTAMRNKAQVASPLAAPVGQ</sequence>
<feature type="signal peptide" evidence="1">
    <location>
        <begin position="1"/>
        <end position="21"/>
    </location>
</feature>
<evidence type="ECO:0000313" key="3">
    <source>
        <dbReference type="EMBL" id="RSB82280.1"/>
    </source>
</evidence>
<dbReference type="Proteomes" id="UP000518315">
    <property type="component" value="Unassembled WGS sequence"/>
</dbReference>
<reference evidence="2 5" key="2">
    <citation type="submission" date="2020-08" db="EMBL/GenBank/DDBJ databases">
        <title>Genomic Encyclopedia of Type Strains, Phase III (KMG-III): the genomes of soil and plant-associated and newly described type strains.</title>
        <authorList>
            <person name="Whitman W."/>
        </authorList>
    </citation>
    <scope>NUCLEOTIDE SEQUENCE [LARGE SCALE GENOMIC DNA]</scope>
    <source>
        <strain evidence="2 5">CECT 4113</strain>
    </source>
</reference>
<dbReference type="OrthoDB" id="9762614at2"/>
<organism evidence="3 4">
    <name type="scientific">Rhizobium pisi</name>
    <dbReference type="NCBI Taxonomy" id="574561"/>
    <lineage>
        <taxon>Bacteria</taxon>
        <taxon>Pseudomonadati</taxon>
        <taxon>Pseudomonadota</taxon>
        <taxon>Alphaproteobacteria</taxon>
        <taxon>Hyphomicrobiales</taxon>
        <taxon>Rhizobiaceae</taxon>
        <taxon>Rhizobium/Agrobacterium group</taxon>
        <taxon>Rhizobium</taxon>
    </lineage>
</organism>
<comment type="caution">
    <text evidence="3">The sequence shown here is derived from an EMBL/GenBank/DDBJ whole genome shotgun (WGS) entry which is preliminary data.</text>
</comment>
<feature type="chain" id="PRO_5044600039" evidence="1">
    <location>
        <begin position="22"/>
        <end position="237"/>
    </location>
</feature>
<keyword evidence="5" id="KW-1185">Reference proteome</keyword>
<protein>
    <submittedName>
        <fullName evidence="3">DUF255 domain-containing protein</fullName>
    </submittedName>
</protein>
<dbReference type="SUPFAM" id="SSF52833">
    <property type="entry name" value="Thioredoxin-like"/>
    <property type="match status" value="1"/>
</dbReference>
<accession>A0A3R9AJR6</accession>
<dbReference type="InterPro" id="IPR036249">
    <property type="entry name" value="Thioredoxin-like_sf"/>
</dbReference>